<gene>
    <name evidence="2" type="ORF">EVAR_53430_1</name>
</gene>
<dbReference type="AlphaFoldDB" id="A0A4C1Y1U2"/>
<feature type="compositionally biased region" description="Basic residues" evidence="1">
    <location>
        <begin position="16"/>
        <end position="25"/>
    </location>
</feature>
<evidence type="ECO:0000313" key="3">
    <source>
        <dbReference type="Proteomes" id="UP000299102"/>
    </source>
</evidence>
<feature type="region of interest" description="Disordered" evidence="1">
    <location>
        <begin position="1"/>
        <end position="70"/>
    </location>
</feature>
<evidence type="ECO:0000313" key="2">
    <source>
        <dbReference type="EMBL" id="GBP69353.1"/>
    </source>
</evidence>
<reference evidence="2 3" key="1">
    <citation type="journal article" date="2019" name="Commun. Biol.">
        <title>The bagworm genome reveals a unique fibroin gene that provides high tensile strength.</title>
        <authorList>
            <person name="Kono N."/>
            <person name="Nakamura H."/>
            <person name="Ohtoshi R."/>
            <person name="Tomita M."/>
            <person name="Numata K."/>
            <person name="Arakawa K."/>
        </authorList>
    </citation>
    <scope>NUCLEOTIDE SEQUENCE [LARGE SCALE GENOMIC DNA]</scope>
</reference>
<keyword evidence="3" id="KW-1185">Reference proteome</keyword>
<organism evidence="2 3">
    <name type="scientific">Eumeta variegata</name>
    <name type="common">Bagworm moth</name>
    <name type="synonym">Eumeta japonica</name>
    <dbReference type="NCBI Taxonomy" id="151549"/>
    <lineage>
        <taxon>Eukaryota</taxon>
        <taxon>Metazoa</taxon>
        <taxon>Ecdysozoa</taxon>
        <taxon>Arthropoda</taxon>
        <taxon>Hexapoda</taxon>
        <taxon>Insecta</taxon>
        <taxon>Pterygota</taxon>
        <taxon>Neoptera</taxon>
        <taxon>Endopterygota</taxon>
        <taxon>Lepidoptera</taxon>
        <taxon>Glossata</taxon>
        <taxon>Ditrysia</taxon>
        <taxon>Tineoidea</taxon>
        <taxon>Psychidae</taxon>
        <taxon>Oiketicinae</taxon>
        <taxon>Eumeta</taxon>
    </lineage>
</organism>
<sequence>MLRESYEKSSSLTRLHAFRPPRRPARAPTATHRREGAAGTWRACQVAGVQTHNDQRRRIEKSPSSFRQPDPSLSALSFLHQIYYYEAIFLPKRPITHSLATPPKSRISMVSSQRLYSGALHARLRLDST</sequence>
<proteinExistence type="predicted"/>
<accession>A0A4C1Y1U2</accession>
<comment type="caution">
    <text evidence="2">The sequence shown here is derived from an EMBL/GenBank/DDBJ whole genome shotgun (WGS) entry which is preliminary data.</text>
</comment>
<dbReference type="Proteomes" id="UP000299102">
    <property type="component" value="Unassembled WGS sequence"/>
</dbReference>
<name>A0A4C1Y1U2_EUMVA</name>
<protein>
    <submittedName>
        <fullName evidence="2">Uncharacterized protein</fullName>
    </submittedName>
</protein>
<evidence type="ECO:0000256" key="1">
    <source>
        <dbReference type="SAM" id="MobiDB-lite"/>
    </source>
</evidence>
<dbReference type="EMBL" id="BGZK01001038">
    <property type="protein sequence ID" value="GBP69353.1"/>
    <property type="molecule type" value="Genomic_DNA"/>
</dbReference>